<comment type="similarity">
    <text evidence="1 7">Belongs to the peptidase S24 family.</text>
</comment>
<evidence type="ECO:0000256" key="5">
    <source>
        <dbReference type="ARBA" id="ARBA00023204"/>
    </source>
</evidence>
<dbReference type="GO" id="GO:0009432">
    <property type="term" value="P:SOS response"/>
    <property type="evidence" value="ECO:0007669"/>
    <property type="project" value="UniProtKB-KW"/>
</dbReference>
<dbReference type="AlphaFoldDB" id="A0A8J7PWI3"/>
<keyword evidence="6" id="KW-0742">SOS response</keyword>
<keyword evidence="9" id="KW-0548">Nucleotidyltransferase</keyword>
<keyword evidence="4 7" id="KW-0068">Autocatalytic cleavage</keyword>
<dbReference type="GO" id="GO:0006281">
    <property type="term" value="P:DNA repair"/>
    <property type="evidence" value="ECO:0007669"/>
    <property type="project" value="UniProtKB-KW"/>
</dbReference>
<evidence type="ECO:0000256" key="6">
    <source>
        <dbReference type="ARBA" id="ARBA00023236"/>
    </source>
</evidence>
<evidence type="ECO:0000313" key="9">
    <source>
        <dbReference type="EMBL" id="MBN9413254.1"/>
    </source>
</evidence>
<keyword evidence="3 7" id="KW-0378">Hydrolase</keyword>
<dbReference type="CDD" id="cd06529">
    <property type="entry name" value="S24_LexA-like"/>
    <property type="match status" value="1"/>
</dbReference>
<dbReference type="Gene3D" id="2.10.109.10">
    <property type="entry name" value="Umud Fragment, subunit A"/>
    <property type="match status" value="1"/>
</dbReference>
<dbReference type="SUPFAM" id="SSF51306">
    <property type="entry name" value="LexA/Signal peptidase"/>
    <property type="match status" value="1"/>
</dbReference>
<dbReference type="Pfam" id="PF00717">
    <property type="entry name" value="Peptidase_S24"/>
    <property type="match status" value="1"/>
</dbReference>
<evidence type="ECO:0000256" key="3">
    <source>
        <dbReference type="ARBA" id="ARBA00022801"/>
    </source>
</evidence>
<protein>
    <submittedName>
        <fullName evidence="9">Translesion error-prone DNA polymerase V autoproteolytic subunit</fullName>
        <ecNumber evidence="9">2.7.7.7</ecNumber>
    </submittedName>
</protein>
<dbReference type="EMBL" id="JAFKGL010000019">
    <property type="protein sequence ID" value="MBN9413254.1"/>
    <property type="molecule type" value="Genomic_DNA"/>
</dbReference>
<sequence length="156" mass="17144">MLLKFPKKLKPEVGGTKASAIWNASASSSQPLTLFNTRVAAGAPSPAEDFSDGQLDLNDHLLKNPQSTFFVRVSGDSMINAGIHPEDLLIVDRSIRPAQGRVVIAVVNGELTVKRLFKENNKVFLMPENPNYPAIEITEEMDFMIWGVVTNVIHTV</sequence>
<dbReference type="PANTHER" id="PTHR33516">
    <property type="entry name" value="LEXA REPRESSOR"/>
    <property type="match status" value="1"/>
</dbReference>
<organism evidence="9 10">
    <name type="scientific">Candidatus Paracaedimonas acanthamoebae</name>
    <dbReference type="NCBI Taxonomy" id="244581"/>
    <lineage>
        <taxon>Bacteria</taxon>
        <taxon>Pseudomonadati</taxon>
        <taxon>Pseudomonadota</taxon>
        <taxon>Alphaproteobacteria</taxon>
        <taxon>Holosporales</taxon>
        <taxon>Caedimonadaceae</taxon>
        <taxon>Candidatus Paracaedimonas</taxon>
    </lineage>
</organism>
<dbReference type="PANTHER" id="PTHR33516:SF2">
    <property type="entry name" value="LEXA REPRESSOR-RELATED"/>
    <property type="match status" value="1"/>
</dbReference>
<evidence type="ECO:0000256" key="4">
    <source>
        <dbReference type="ARBA" id="ARBA00022813"/>
    </source>
</evidence>
<dbReference type="NCBIfam" id="NF007621">
    <property type="entry name" value="PRK10276.1"/>
    <property type="match status" value="1"/>
</dbReference>
<dbReference type="EC" id="2.7.7.7" evidence="9"/>
<comment type="caution">
    <text evidence="9">The sequence shown here is derived from an EMBL/GenBank/DDBJ whole genome shotgun (WGS) entry which is preliminary data.</text>
</comment>
<dbReference type="InterPro" id="IPR006197">
    <property type="entry name" value="Peptidase_S24_LexA"/>
</dbReference>
<evidence type="ECO:0000256" key="7">
    <source>
        <dbReference type="RuleBase" id="RU003991"/>
    </source>
</evidence>
<keyword evidence="9" id="KW-0808">Transferase</keyword>
<accession>A0A8J7PWI3</accession>
<evidence type="ECO:0000256" key="2">
    <source>
        <dbReference type="ARBA" id="ARBA00022763"/>
    </source>
</evidence>
<dbReference type="GO" id="GO:0006355">
    <property type="term" value="P:regulation of DNA-templated transcription"/>
    <property type="evidence" value="ECO:0007669"/>
    <property type="project" value="InterPro"/>
</dbReference>
<keyword evidence="5" id="KW-0234">DNA repair</keyword>
<dbReference type="GO" id="GO:0016787">
    <property type="term" value="F:hydrolase activity"/>
    <property type="evidence" value="ECO:0007669"/>
    <property type="project" value="UniProtKB-KW"/>
</dbReference>
<proteinExistence type="inferred from homology"/>
<dbReference type="Proteomes" id="UP000664414">
    <property type="component" value="Unassembled WGS sequence"/>
</dbReference>
<dbReference type="InterPro" id="IPR039418">
    <property type="entry name" value="LexA-like"/>
</dbReference>
<dbReference type="GO" id="GO:0003887">
    <property type="term" value="F:DNA-directed DNA polymerase activity"/>
    <property type="evidence" value="ECO:0007669"/>
    <property type="project" value="UniProtKB-EC"/>
</dbReference>
<dbReference type="InterPro" id="IPR036286">
    <property type="entry name" value="LexA/Signal_pep-like_sf"/>
</dbReference>
<dbReference type="PRINTS" id="PR00726">
    <property type="entry name" value="LEXASERPTASE"/>
</dbReference>
<gene>
    <name evidence="9" type="primary">umuD</name>
    <name evidence="9" type="ORF">J0H12_04950</name>
</gene>
<feature type="domain" description="Peptidase S24/S26A/S26B/S26C" evidence="8">
    <location>
        <begin position="35"/>
        <end position="149"/>
    </location>
</feature>
<dbReference type="InterPro" id="IPR015927">
    <property type="entry name" value="Peptidase_S24_S26A/B/C"/>
</dbReference>
<reference evidence="9" key="1">
    <citation type="submission" date="2021-02" db="EMBL/GenBank/DDBJ databases">
        <title>Thiocyanate and organic carbon inputs drive convergent selection for specific autotrophic Afipia and Thiobacillus strains within complex microbiomes.</title>
        <authorList>
            <person name="Huddy R.J."/>
            <person name="Sachdeva R."/>
            <person name="Kadzinga F."/>
            <person name="Kantor R.S."/>
            <person name="Harrison S.T.L."/>
            <person name="Banfield J.F."/>
        </authorList>
    </citation>
    <scope>NUCLEOTIDE SEQUENCE</scope>
    <source>
        <strain evidence="9">SCN18_10_11_15_R4_P_38_20</strain>
    </source>
</reference>
<evidence type="ECO:0000256" key="1">
    <source>
        <dbReference type="ARBA" id="ARBA00007484"/>
    </source>
</evidence>
<keyword evidence="2" id="KW-0227">DNA damage</keyword>
<evidence type="ECO:0000259" key="8">
    <source>
        <dbReference type="Pfam" id="PF00717"/>
    </source>
</evidence>
<evidence type="ECO:0000313" key="10">
    <source>
        <dbReference type="Proteomes" id="UP000664414"/>
    </source>
</evidence>
<dbReference type="GO" id="GO:0003677">
    <property type="term" value="F:DNA binding"/>
    <property type="evidence" value="ECO:0007669"/>
    <property type="project" value="InterPro"/>
</dbReference>
<dbReference type="InterPro" id="IPR050077">
    <property type="entry name" value="LexA_repressor"/>
</dbReference>
<name>A0A8J7PWI3_9PROT</name>